<dbReference type="InterPro" id="IPR011050">
    <property type="entry name" value="Pectin_lyase_fold/virulence"/>
</dbReference>
<dbReference type="InterPro" id="IPR000859">
    <property type="entry name" value="CUB_dom"/>
</dbReference>
<dbReference type="EMBL" id="LGRX02015357">
    <property type="protein sequence ID" value="KAK3263507.1"/>
    <property type="molecule type" value="Genomic_DNA"/>
</dbReference>
<dbReference type="PANTHER" id="PTHR11319:SF35">
    <property type="entry name" value="OUTER MEMBRANE PROTEIN PMPC-RELATED"/>
    <property type="match status" value="1"/>
</dbReference>
<dbReference type="InterPro" id="IPR039448">
    <property type="entry name" value="Beta_helix"/>
</dbReference>
<accession>A0AAE0KWP7</accession>
<gene>
    <name evidence="4" type="ORF">CYMTET_27688</name>
</gene>
<name>A0AAE0KWP7_9CHLO</name>
<proteinExistence type="predicted"/>
<keyword evidence="2" id="KW-0732">Signal</keyword>
<evidence type="ECO:0000313" key="4">
    <source>
        <dbReference type="EMBL" id="KAK3263507.1"/>
    </source>
</evidence>
<feature type="domain" description="CUB" evidence="3">
    <location>
        <begin position="94"/>
        <end position="167"/>
    </location>
</feature>
<keyword evidence="5" id="KW-1185">Reference proteome</keyword>
<dbReference type="AlphaFoldDB" id="A0AAE0KWP7"/>
<dbReference type="PANTHER" id="PTHR11319">
    <property type="entry name" value="G PROTEIN-COUPLED RECEPTOR-RELATED"/>
    <property type="match status" value="1"/>
</dbReference>
<evidence type="ECO:0000256" key="2">
    <source>
        <dbReference type="SAM" id="SignalP"/>
    </source>
</evidence>
<organism evidence="4 5">
    <name type="scientific">Cymbomonas tetramitiformis</name>
    <dbReference type="NCBI Taxonomy" id="36881"/>
    <lineage>
        <taxon>Eukaryota</taxon>
        <taxon>Viridiplantae</taxon>
        <taxon>Chlorophyta</taxon>
        <taxon>Pyramimonadophyceae</taxon>
        <taxon>Pyramimonadales</taxon>
        <taxon>Pyramimonadaceae</taxon>
        <taxon>Cymbomonas</taxon>
    </lineage>
</organism>
<dbReference type="SUPFAM" id="SSF51126">
    <property type="entry name" value="Pectin lyase-like"/>
    <property type="match status" value="1"/>
</dbReference>
<feature type="signal peptide" evidence="2">
    <location>
        <begin position="1"/>
        <end position="16"/>
    </location>
</feature>
<dbReference type="Gene3D" id="2.160.20.10">
    <property type="entry name" value="Single-stranded right-handed beta-helix, Pectin lyase-like"/>
    <property type="match status" value="1"/>
</dbReference>
<dbReference type="Proteomes" id="UP001190700">
    <property type="component" value="Unassembled WGS sequence"/>
</dbReference>
<comment type="caution">
    <text evidence="4">The sequence shown here is derived from an EMBL/GenBank/DDBJ whole genome shotgun (WGS) entry which is preliminary data.</text>
</comment>
<feature type="chain" id="PRO_5042201341" description="CUB domain-containing protein" evidence="2">
    <location>
        <begin position="17"/>
        <end position="489"/>
    </location>
</feature>
<dbReference type="Gene3D" id="2.60.120.290">
    <property type="entry name" value="Spermadhesin, CUB domain"/>
    <property type="match status" value="1"/>
</dbReference>
<sequence length="489" mass="51817">MHFALVSVCLCAAVLAPRIKLIAGESQENPNFLARPAIQSRELLKSESGSVEVSCTGESCDLIDVQHVSNVTTLVSRRDYGNSESAELHTVGPVTISFDSVFDVEPSASGCGYDFIELSRRNESAMKYCGVEPPPETEVDVDEQFNITWFSDGGKGGEGWSFYVTVRFPSPPPVPPWPPHLPPYPAAPPLETNGSTVIIQPSWYAMEHLSEAIANSYIVNIELYTDVSLTSDLSSVSKELSIIGLCEWRCTIDGAQAFQVLRVTGGGNLTLKNITLRNGLGGLGGALVVDGESSATILQSALLHNSADFGGAIYILDGTVTVEDTELSGNEAAQWGGMAFVERGELHLRGCIVEANTATKGAGFSATAAVIDVQGTSLESNSAVEQGGVYFFEQDGIEVTLRESVLRNNSATFGGVGRIQNLVTAVAEGCTFESNRAAAAAGGGGVFMISQNAALEVEGCWFHNSTAQSGGVTRFYGGKHIVQRAQSQP</sequence>
<evidence type="ECO:0000259" key="3">
    <source>
        <dbReference type="PROSITE" id="PS01180"/>
    </source>
</evidence>
<protein>
    <recommendedName>
        <fullName evidence="3">CUB domain-containing protein</fullName>
    </recommendedName>
</protein>
<keyword evidence="1" id="KW-1015">Disulfide bond</keyword>
<dbReference type="PROSITE" id="PS01180">
    <property type="entry name" value="CUB"/>
    <property type="match status" value="1"/>
</dbReference>
<evidence type="ECO:0000256" key="1">
    <source>
        <dbReference type="ARBA" id="ARBA00023157"/>
    </source>
</evidence>
<evidence type="ECO:0000313" key="5">
    <source>
        <dbReference type="Proteomes" id="UP001190700"/>
    </source>
</evidence>
<dbReference type="Pfam" id="PF13229">
    <property type="entry name" value="Beta_helix"/>
    <property type="match status" value="1"/>
</dbReference>
<dbReference type="InterPro" id="IPR012334">
    <property type="entry name" value="Pectin_lyas_fold"/>
</dbReference>
<reference evidence="4 5" key="1">
    <citation type="journal article" date="2015" name="Genome Biol. Evol.">
        <title>Comparative Genomics of a Bacterivorous Green Alga Reveals Evolutionary Causalities and Consequences of Phago-Mixotrophic Mode of Nutrition.</title>
        <authorList>
            <person name="Burns J.A."/>
            <person name="Paasch A."/>
            <person name="Narechania A."/>
            <person name="Kim E."/>
        </authorList>
    </citation>
    <scope>NUCLEOTIDE SEQUENCE [LARGE SCALE GENOMIC DNA]</scope>
    <source>
        <strain evidence="4 5">PLY_AMNH</strain>
    </source>
</reference>
<dbReference type="InterPro" id="IPR035914">
    <property type="entry name" value="Sperma_CUB_dom_sf"/>
</dbReference>
<feature type="non-terminal residue" evidence="4">
    <location>
        <position position="489"/>
    </location>
</feature>